<proteinExistence type="predicted"/>
<evidence type="ECO:0000313" key="1">
    <source>
        <dbReference type="EMBL" id="MEQ2306934.1"/>
    </source>
</evidence>
<name>A0ABV0ZM30_9TELE</name>
<accession>A0ABV0ZM30</accession>
<reference evidence="1 2" key="1">
    <citation type="submission" date="2021-06" db="EMBL/GenBank/DDBJ databases">
        <authorList>
            <person name="Palmer J.M."/>
        </authorList>
    </citation>
    <scope>NUCLEOTIDE SEQUENCE [LARGE SCALE GENOMIC DNA]</scope>
    <source>
        <strain evidence="1 2">AS_MEX2019</strain>
        <tissue evidence="1">Muscle</tissue>
    </source>
</reference>
<dbReference type="EMBL" id="JAHRIP010066685">
    <property type="protein sequence ID" value="MEQ2306934.1"/>
    <property type="molecule type" value="Genomic_DNA"/>
</dbReference>
<protein>
    <submittedName>
        <fullName evidence="1">Uncharacterized protein</fullName>
    </submittedName>
</protein>
<keyword evidence="2" id="KW-1185">Reference proteome</keyword>
<dbReference type="Proteomes" id="UP001469553">
    <property type="component" value="Unassembled WGS sequence"/>
</dbReference>
<evidence type="ECO:0000313" key="2">
    <source>
        <dbReference type="Proteomes" id="UP001469553"/>
    </source>
</evidence>
<sequence>MRQRTGILKREGDDGFLEGGQHEELSGVCRVCLPAPSSLASMTTSLPPLGGPPDIQSFWSSPCPWKTLTCLSAFCLQIHLTKRTNTEITRPIHTGFCQLQIYGNKSSRTLKPRFVLRWPMRRSRAATCAR</sequence>
<gene>
    <name evidence="1" type="ORF">AMECASPLE_013169</name>
</gene>
<comment type="caution">
    <text evidence="1">The sequence shown here is derived from an EMBL/GenBank/DDBJ whole genome shotgun (WGS) entry which is preliminary data.</text>
</comment>
<organism evidence="1 2">
    <name type="scientific">Ameca splendens</name>
    <dbReference type="NCBI Taxonomy" id="208324"/>
    <lineage>
        <taxon>Eukaryota</taxon>
        <taxon>Metazoa</taxon>
        <taxon>Chordata</taxon>
        <taxon>Craniata</taxon>
        <taxon>Vertebrata</taxon>
        <taxon>Euteleostomi</taxon>
        <taxon>Actinopterygii</taxon>
        <taxon>Neopterygii</taxon>
        <taxon>Teleostei</taxon>
        <taxon>Neoteleostei</taxon>
        <taxon>Acanthomorphata</taxon>
        <taxon>Ovalentaria</taxon>
        <taxon>Atherinomorphae</taxon>
        <taxon>Cyprinodontiformes</taxon>
        <taxon>Goodeidae</taxon>
        <taxon>Ameca</taxon>
    </lineage>
</organism>